<organism evidence="2 3">
    <name type="scientific">Pavo cristatus</name>
    <name type="common">Indian peafowl</name>
    <name type="synonym">Blue peafowl</name>
    <dbReference type="NCBI Taxonomy" id="9049"/>
    <lineage>
        <taxon>Eukaryota</taxon>
        <taxon>Metazoa</taxon>
        <taxon>Chordata</taxon>
        <taxon>Craniata</taxon>
        <taxon>Vertebrata</taxon>
        <taxon>Euteleostomi</taxon>
        <taxon>Archelosauria</taxon>
        <taxon>Archosauria</taxon>
        <taxon>Dinosauria</taxon>
        <taxon>Saurischia</taxon>
        <taxon>Theropoda</taxon>
        <taxon>Coelurosauria</taxon>
        <taxon>Aves</taxon>
        <taxon>Neognathae</taxon>
        <taxon>Galloanserae</taxon>
        <taxon>Galliformes</taxon>
        <taxon>Phasianidae</taxon>
        <taxon>Phasianinae</taxon>
        <taxon>Pavo</taxon>
    </lineage>
</organism>
<reference evidence="2" key="2">
    <citation type="submission" date="2025-09" db="UniProtKB">
        <authorList>
            <consortium name="Ensembl"/>
        </authorList>
    </citation>
    <scope>IDENTIFICATION</scope>
</reference>
<feature type="region of interest" description="Disordered" evidence="1">
    <location>
        <begin position="1"/>
        <end position="70"/>
    </location>
</feature>
<keyword evidence="3" id="KW-1185">Reference proteome</keyword>
<dbReference type="AlphaFoldDB" id="A0A8C9FMV7"/>
<sequence length="70" mass="7683">MTPPPPTSLPPAAIRGFSPQHKIRSFEEARGLDRINERMPPRRDSLHADGALHLHPSPSPADKNSGRKSP</sequence>
<accession>A0A8C9FMV7</accession>
<reference evidence="2" key="1">
    <citation type="submission" date="2025-08" db="UniProtKB">
        <authorList>
            <consortium name="Ensembl"/>
        </authorList>
    </citation>
    <scope>IDENTIFICATION</scope>
</reference>
<evidence type="ECO:0000256" key="1">
    <source>
        <dbReference type="SAM" id="MobiDB-lite"/>
    </source>
</evidence>
<dbReference type="Ensembl" id="ENSPSTT00000018334.1">
    <property type="protein sequence ID" value="ENSPSTP00000017490.1"/>
    <property type="gene ID" value="ENSPSTG00000012508.1"/>
</dbReference>
<feature type="compositionally biased region" description="Basic and acidic residues" evidence="1">
    <location>
        <begin position="24"/>
        <end position="52"/>
    </location>
</feature>
<dbReference type="Proteomes" id="UP000694428">
    <property type="component" value="Unplaced"/>
</dbReference>
<proteinExistence type="predicted"/>
<evidence type="ECO:0000313" key="3">
    <source>
        <dbReference type="Proteomes" id="UP000694428"/>
    </source>
</evidence>
<name>A0A8C9FMV7_PAVCR</name>
<protein>
    <submittedName>
        <fullName evidence="2">Uncharacterized protein</fullName>
    </submittedName>
</protein>
<evidence type="ECO:0000313" key="2">
    <source>
        <dbReference type="Ensembl" id="ENSPSTP00000017490.1"/>
    </source>
</evidence>